<accession>A0ABZ1I582</accession>
<dbReference type="SUPFAM" id="SSF69318">
    <property type="entry name" value="Integrin alpha N-terminal domain"/>
    <property type="match status" value="1"/>
</dbReference>
<evidence type="ECO:0008006" key="3">
    <source>
        <dbReference type="Google" id="ProtNLM"/>
    </source>
</evidence>
<proteinExistence type="predicted"/>
<reference evidence="1 2" key="1">
    <citation type="journal article" date="2015" name="Int. J. Syst. Evol. Microbiol.">
        <title>Amycolatopsis rhabdoformis sp. nov., an actinomycete isolated from a tropical forest soil.</title>
        <authorList>
            <person name="Souza W.R."/>
            <person name="Silva R.E."/>
            <person name="Goodfellow M."/>
            <person name="Busarakam K."/>
            <person name="Figueiro F.S."/>
            <person name="Ferreira D."/>
            <person name="Rodrigues-Filho E."/>
            <person name="Moraes L.A.B."/>
            <person name="Zucchi T.D."/>
        </authorList>
    </citation>
    <scope>NUCLEOTIDE SEQUENCE [LARGE SCALE GENOMIC DNA]</scope>
    <source>
        <strain evidence="1 2">NCIMB 14900</strain>
    </source>
</reference>
<evidence type="ECO:0000313" key="2">
    <source>
        <dbReference type="Proteomes" id="UP001330812"/>
    </source>
</evidence>
<dbReference type="Proteomes" id="UP001330812">
    <property type="component" value="Chromosome"/>
</dbReference>
<dbReference type="RefSeq" id="WP_326568327.1">
    <property type="nucleotide sequence ID" value="NZ_CP142149.1"/>
</dbReference>
<gene>
    <name evidence="1" type="ORF">VSH64_42270</name>
</gene>
<name>A0ABZ1I582_9PSEU</name>
<protein>
    <recommendedName>
        <fullName evidence="3">VCBS repeat-containing protein</fullName>
    </recommendedName>
</protein>
<dbReference type="InterPro" id="IPR028994">
    <property type="entry name" value="Integrin_alpha_N"/>
</dbReference>
<evidence type="ECO:0000313" key="1">
    <source>
        <dbReference type="EMBL" id="WSE29364.1"/>
    </source>
</evidence>
<sequence>MRTSPTRTPRSALLTALLAAVVTVAALVVVVVLRPKPDGAAGAAPVNLEPAAPTTSTCGSGACRQLAAVTVAGTPVVLLSDASGGWGRVQVGPQPGTEFELAITTMGAKLTAQSLHCVAGDTSACLVTGDVGGGDGAGGAYGELLIGTGGVWRDFGKPYFADAGTLSLFDVDTDGRPDVIVVRHECPDATPGTPRCQAAPVLAEVYELSGSVVGCTRTVVSPSDLRGWPQVEVRASELRTCPDGG</sequence>
<organism evidence="1 2">
    <name type="scientific">Amycolatopsis rhabdoformis</name>
    <dbReference type="NCBI Taxonomy" id="1448059"/>
    <lineage>
        <taxon>Bacteria</taxon>
        <taxon>Bacillati</taxon>
        <taxon>Actinomycetota</taxon>
        <taxon>Actinomycetes</taxon>
        <taxon>Pseudonocardiales</taxon>
        <taxon>Pseudonocardiaceae</taxon>
        <taxon>Amycolatopsis</taxon>
    </lineage>
</organism>
<dbReference type="EMBL" id="CP142149">
    <property type="protein sequence ID" value="WSE29364.1"/>
    <property type="molecule type" value="Genomic_DNA"/>
</dbReference>
<keyword evidence="2" id="KW-1185">Reference proteome</keyword>